<dbReference type="Proteomes" id="UP000619265">
    <property type="component" value="Unassembled WGS sequence"/>
</dbReference>
<proteinExistence type="predicted"/>
<reference evidence="2" key="2">
    <citation type="submission" date="2020-03" db="EMBL/GenBank/DDBJ databases">
        <title>Walnut 2.0.</title>
        <authorList>
            <person name="Marrano A."/>
            <person name="Britton M."/>
            <person name="Zimin A.V."/>
            <person name="Zaini P.A."/>
            <person name="Workman R."/>
            <person name="Puiu D."/>
            <person name="Bianco L."/>
            <person name="Allen B.J."/>
            <person name="Troggio M."/>
            <person name="Leslie C.A."/>
            <person name="Timp W."/>
            <person name="Dendekar A."/>
            <person name="Salzberg S.L."/>
            <person name="Neale D.B."/>
        </authorList>
    </citation>
    <scope>NUCLEOTIDE SEQUENCE</scope>
    <source>
        <tissue evidence="2">Leaves</tissue>
    </source>
</reference>
<organism evidence="2 3">
    <name type="scientific">Juglans regia</name>
    <name type="common">English walnut</name>
    <dbReference type="NCBI Taxonomy" id="51240"/>
    <lineage>
        <taxon>Eukaryota</taxon>
        <taxon>Viridiplantae</taxon>
        <taxon>Streptophyta</taxon>
        <taxon>Embryophyta</taxon>
        <taxon>Tracheophyta</taxon>
        <taxon>Spermatophyta</taxon>
        <taxon>Magnoliopsida</taxon>
        <taxon>eudicotyledons</taxon>
        <taxon>Gunneridae</taxon>
        <taxon>Pentapetalae</taxon>
        <taxon>rosids</taxon>
        <taxon>fabids</taxon>
        <taxon>Fagales</taxon>
        <taxon>Juglandaceae</taxon>
        <taxon>Juglans</taxon>
    </lineage>
</organism>
<accession>A0A833XA75</accession>
<protein>
    <recommendedName>
        <fullName evidence="1">Reverse transcriptase Ty1/copia-type domain-containing protein</fullName>
    </recommendedName>
</protein>
<dbReference type="InterPro" id="IPR013103">
    <property type="entry name" value="RVT_2"/>
</dbReference>
<gene>
    <name evidence="2" type="ORF">F2P56_023110</name>
</gene>
<reference evidence="2" key="1">
    <citation type="submission" date="2015-10" db="EMBL/GenBank/DDBJ databases">
        <authorList>
            <person name="Martinez-Garcia P.J."/>
            <person name="Crepeau M.W."/>
            <person name="Puiu D."/>
            <person name="Gonzalez-Ibeas D."/>
            <person name="Whalen J."/>
            <person name="Stevens K."/>
            <person name="Paul R."/>
            <person name="Butterfield T."/>
            <person name="Britton M."/>
            <person name="Reagan R."/>
            <person name="Chakraborty S."/>
            <person name="Walawage S.L."/>
            <person name="Vasquez-Gross H.A."/>
            <person name="Cardeno C."/>
            <person name="Famula R."/>
            <person name="Pratt K."/>
            <person name="Kuruganti S."/>
            <person name="Aradhya M.K."/>
            <person name="Leslie C.A."/>
            <person name="Dandekar A.M."/>
            <person name="Salzberg S.L."/>
            <person name="Wegrzyn J.L."/>
            <person name="Langley C.H."/>
            <person name="Neale D.B."/>
        </authorList>
    </citation>
    <scope>NUCLEOTIDE SEQUENCE</scope>
    <source>
        <tissue evidence="2">Leaves</tissue>
    </source>
</reference>
<name>A0A833XA75_JUGRE</name>
<evidence type="ECO:0000313" key="2">
    <source>
        <dbReference type="EMBL" id="KAF5459130.1"/>
    </source>
</evidence>
<evidence type="ECO:0000313" key="3">
    <source>
        <dbReference type="Proteomes" id="UP000619265"/>
    </source>
</evidence>
<comment type="caution">
    <text evidence="2">The sequence shown here is derived from an EMBL/GenBank/DDBJ whole genome shotgun (WGS) entry which is preliminary data.</text>
</comment>
<evidence type="ECO:0000259" key="1">
    <source>
        <dbReference type="Pfam" id="PF07727"/>
    </source>
</evidence>
<dbReference type="EMBL" id="LIHL02000010">
    <property type="protein sequence ID" value="KAF5459130.1"/>
    <property type="molecule type" value="Genomic_DNA"/>
</dbReference>
<dbReference type="Pfam" id="PF07727">
    <property type="entry name" value="RVT_2"/>
    <property type="match status" value="1"/>
</dbReference>
<feature type="domain" description="Reverse transcriptase Ty1/copia-type" evidence="1">
    <location>
        <begin position="71"/>
        <end position="144"/>
    </location>
</feature>
<dbReference type="Gramene" id="Jr10_21840_p1">
    <property type="protein sequence ID" value="cds.Jr10_21840_p1"/>
    <property type="gene ID" value="Jr10_21840"/>
</dbReference>
<sequence>MESIATSITAQPSSTSHPLSTFLSYSRFSPAHYSFLTALTATVDPTCYSEANRRSHWREAMASELRALEENSTWTLEPLPLGKKPIGCKWVFKTKLRADGTVERHKARLVAKGYTQVEGIDYHETFAPVAKMTTVCCVLAVAAAKH</sequence>
<dbReference type="AlphaFoldDB" id="A0A833XA75"/>